<keyword evidence="2" id="KW-1185">Reference proteome</keyword>
<evidence type="ECO:0000313" key="1">
    <source>
        <dbReference type="EMBL" id="MEQ2427821.1"/>
    </source>
</evidence>
<evidence type="ECO:0000313" key="2">
    <source>
        <dbReference type="Proteomes" id="UP001454086"/>
    </source>
</evidence>
<name>A0ABV1DBS2_9FIRM</name>
<dbReference type="RefSeq" id="WP_008722052.1">
    <property type="nucleotide sequence ID" value="NZ_JBBMFM010000129.1"/>
</dbReference>
<gene>
    <name evidence="1" type="ORF">WMQ36_22925</name>
</gene>
<protein>
    <submittedName>
        <fullName evidence="1">Uncharacterized protein</fullName>
    </submittedName>
</protein>
<proteinExistence type="predicted"/>
<comment type="caution">
    <text evidence="1">The sequence shown here is derived from an EMBL/GenBank/DDBJ whole genome shotgun (WGS) entry which is preliminary data.</text>
</comment>
<dbReference type="Proteomes" id="UP001454086">
    <property type="component" value="Unassembled WGS sequence"/>
</dbReference>
<organism evidence="1 2">
    <name type="scientific">Enterocloster hominis</name>
    <name type="common">ex Hitch et al. 2024</name>
    <dbReference type="NCBI Taxonomy" id="1917870"/>
    <lineage>
        <taxon>Bacteria</taxon>
        <taxon>Bacillati</taxon>
        <taxon>Bacillota</taxon>
        <taxon>Clostridia</taxon>
        <taxon>Lachnospirales</taxon>
        <taxon>Lachnospiraceae</taxon>
        <taxon>Enterocloster</taxon>
    </lineage>
</organism>
<reference evidence="1 2" key="1">
    <citation type="submission" date="2024-03" db="EMBL/GenBank/DDBJ databases">
        <title>Human intestinal bacterial collection.</title>
        <authorList>
            <person name="Pauvert C."/>
            <person name="Hitch T.C.A."/>
            <person name="Clavel T."/>
        </authorList>
    </citation>
    <scope>NUCLEOTIDE SEQUENCE [LARGE SCALE GENOMIC DNA]</scope>
    <source>
        <strain evidence="1 2">CLA-SR-H021</strain>
    </source>
</reference>
<accession>A0ABV1DBS2</accession>
<sequence length="96" mass="11116">MNEKLMDILKVIADKRIENTMDILLNNNQKYRKMAEAVLAIEKVYDSLEMDSDIREITNHLLAERDGMNLEKVSLAYWAGMMDAVLILREMGVIEL</sequence>
<dbReference type="EMBL" id="JBBMFM010000129">
    <property type="protein sequence ID" value="MEQ2427821.1"/>
    <property type="molecule type" value="Genomic_DNA"/>
</dbReference>